<gene>
    <name evidence="2" type="ORF">MR241_01840</name>
</gene>
<comment type="caution">
    <text evidence="2">The sequence shown here is derived from an EMBL/GenBank/DDBJ whole genome shotgun (WGS) entry which is preliminary data.</text>
</comment>
<accession>A0AAE3FHH7</accession>
<feature type="signal peptide" evidence="1">
    <location>
        <begin position="1"/>
        <end position="22"/>
    </location>
</feature>
<evidence type="ECO:0008006" key="4">
    <source>
        <dbReference type="Google" id="ProtNLM"/>
    </source>
</evidence>
<dbReference type="EMBL" id="JALEMU010000031">
    <property type="protein sequence ID" value="MCI5755017.1"/>
    <property type="molecule type" value="Genomic_DNA"/>
</dbReference>
<dbReference type="SUPFAM" id="SSF53850">
    <property type="entry name" value="Periplasmic binding protein-like II"/>
    <property type="match status" value="1"/>
</dbReference>
<dbReference type="Proteomes" id="UP001139365">
    <property type="component" value="Unassembled WGS sequence"/>
</dbReference>
<organism evidence="2 3">
    <name type="scientific">Candidatus Colimorpha enterica</name>
    <dbReference type="NCBI Taxonomy" id="3083063"/>
    <lineage>
        <taxon>Bacteria</taxon>
        <taxon>Pseudomonadati</taxon>
        <taxon>Bacteroidota</taxon>
        <taxon>Bacteroidia</taxon>
        <taxon>Bacteroidales</taxon>
        <taxon>Candidatus Colimorpha</taxon>
    </lineage>
</organism>
<evidence type="ECO:0000256" key="1">
    <source>
        <dbReference type="SAM" id="SignalP"/>
    </source>
</evidence>
<reference evidence="2 3" key="1">
    <citation type="submission" date="2022-03" db="EMBL/GenBank/DDBJ databases">
        <title>Metagenome-assembled genomes from swine fecal metagenomes.</title>
        <authorList>
            <person name="Holman D.B."/>
            <person name="Kommadath A."/>
        </authorList>
    </citation>
    <scope>NUCLEOTIDE SEQUENCE [LARGE SCALE GENOMIC DNA]</scope>
    <source>
        <strain evidence="2">SUG147</strain>
    </source>
</reference>
<dbReference type="Gene3D" id="3.40.190.10">
    <property type="entry name" value="Periplasmic binding protein-like II"/>
    <property type="match status" value="1"/>
</dbReference>
<protein>
    <recommendedName>
        <fullName evidence="4">Extracellular solute-binding protein</fullName>
    </recommendedName>
</protein>
<proteinExistence type="predicted"/>
<evidence type="ECO:0000313" key="2">
    <source>
        <dbReference type="EMBL" id="MCI5755017.1"/>
    </source>
</evidence>
<feature type="chain" id="PRO_5042208284" description="Extracellular solute-binding protein" evidence="1">
    <location>
        <begin position="23"/>
        <end position="482"/>
    </location>
</feature>
<evidence type="ECO:0000313" key="3">
    <source>
        <dbReference type="Proteomes" id="UP001139365"/>
    </source>
</evidence>
<sequence>MKKKITAVIAMLIALSALPACRAGGNEAGSTDGGSETESGEKYTAEYLPDKKYDGYAIRSLTIQDSKYIVLDIDSAEANKASYAQYTAIEKIKNRFGFDVTENYVASWPDCSTELRTYVDVQDDEYDLNLLIHREGFNLGIQGYLADYGDLPYCQTDRPWYATEFNDAHTVAGYTFFNYSYACVSTYSGAMGVVFNKNMLNDLKLDNPYQLVADNGWTVEKMFEMAAAAKQDLNNDGVIREGDKAGICGEGDMTYPTIWIGAGLKTIDKDEEGIPVFTAPNDEKLFDILTLCVENLNKEVLFDVTVYNKDTQRETALSVFSNGDALFRFSSMGGIAQLDEMKDDFGMVPSPKKDETQKQYLSRVCDAWTFMVPSTCTRLEETSVFLEAYAVESLNYVVDAYYREILKNRYSQDEETKDMLDIIRETATLDLGDTFWQANARNKILQVIWSGTTSFGSAIASQKAIVDSLIDDAVSRIENMKK</sequence>
<dbReference type="AlphaFoldDB" id="A0AAE3FHH7"/>
<name>A0AAE3FHH7_9BACT</name>
<keyword evidence="1" id="KW-0732">Signal</keyword>